<dbReference type="OrthoDB" id="6133115at2759"/>
<evidence type="ECO:0000256" key="7">
    <source>
        <dbReference type="RuleBase" id="RU003346"/>
    </source>
</evidence>
<dbReference type="KEGG" id="pic:PICST_11314"/>
<evidence type="ECO:0000256" key="2">
    <source>
        <dbReference type="ARBA" id="ARBA00010992"/>
    </source>
</evidence>
<feature type="transmembrane region" description="Helical" evidence="8">
    <location>
        <begin position="382"/>
        <end position="401"/>
    </location>
</feature>
<evidence type="ECO:0000256" key="3">
    <source>
        <dbReference type="ARBA" id="ARBA00022448"/>
    </source>
</evidence>
<feature type="non-terminal residue" evidence="10">
    <location>
        <position position="476"/>
    </location>
</feature>
<evidence type="ECO:0000256" key="1">
    <source>
        <dbReference type="ARBA" id="ARBA00004141"/>
    </source>
</evidence>
<evidence type="ECO:0000313" key="10">
    <source>
        <dbReference type="EMBL" id="ABN67655.1"/>
    </source>
</evidence>
<feature type="transmembrane region" description="Helical" evidence="8">
    <location>
        <begin position="91"/>
        <end position="109"/>
    </location>
</feature>
<dbReference type="SUPFAM" id="SSF103473">
    <property type="entry name" value="MFS general substrate transporter"/>
    <property type="match status" value="1"/>
</dbReference>
<dbReference type="InterPro" id="IPR005828">
    <property type="entry name" value="MFS_sugar_transport-like"/>
</dbReference>
<feature type="transmembrane region" description="Helical" evidence="8">
    <location>
        <begin position="440"/>
        <end position="462"/>
    </location>
</feature>
<keyword evidence="6 8" id="KW-0472">Membrane</keyword>
<evidence type="ECO:0000256" key="8">
    <source>
        <dbReference type="SAM" id="Phobius"/>
    </source>
</evidence>
<dbReference type="Pfam" id="PF00083">
    <property type="entry name" value="Sugar_tr"/>
    <property type="match status" value="1"/>
</dbReference>
<dbReference type="InParanoid" id="A3LYK3"/>
<organism evidence="10 11">
    <name type="scientific">Scheffersomyces stipitis (strain ATCC 58785 / CBS 6054 / NBRC 10063 / NRRL Y-11545)</name>
    <name type="common">Yeast</name>
    <name type="synonym">Pichia stipitis</name>
    <dbReference type="NCBI Taxonomy" id="322104"/>
    <lineage>
        <taxon>Eukaryota</taxon>
        <taxon>Fungi</taxon>
        <taxon>Dikarya</taxon>
        <taxon>Ascomycota</taxon>
        <taxon>Saccharomycotina</taxon>
        <taxon>Pichiomycetes</taxon>
        <taxon>Debaryomycetaceae</taxon>
        <taxon>Scheffersomyces</taxon>
    </lineage>
</organism>
<dbReference type="FunFam" id="1.20.1250.20:FF:000134">
    <property type="entry name" value="MFS sugar transporter protein"/>
    <property type="match status" value="1"/>
</dbReference>
<dbReference type="Proteomes" id="UP000002258">
    <property type="component" value="Chromosome 6"/>
</dbReference>
<protein>
    <submittedName>
        <fullName evidence="10">Possible hexose transporter</fullName>
    </submittedName>
</protein>
<dbReference type="GeneID" id="4840203"/>
<reference evidence="10 11" key="1">
    <citation type="journal article" date="2007" name="Nat. Biotechnol.">
        <title>Genome sequence of the lignocellulose-bioconverting and xylose-fermenting yeast Pichia stipitis.</title>
        <authorList>
            <person name="Jeffries T.W."/>
            <person name="Grigoriev I.V."/>
            <person name="Grimwood J."/>
            <person name="Laplaza J.M."/>
            <person name="Aerts A."/>
            <person name="Salamov A."/>
            <person name="Schmutz J."/>
            <person name="Lindquist E."/>
            <person name="Dehal P."/>
            <person name="Shapiro H."/>
            <person name="Jin Y.S."/>
            <person name="Passoth V."/>
            <person name="Richardson P.M."/>
        </authorList>
    </citation>
    <scope>NUCLEOTIDE SEQUENCE [LARGE SCALE GENOMIC DNA]</scope>
    <source>
        <strain evidence="11">ATCC 58785 / CBS 6054 / NBRC 10063 / NRRL Y-11545</strain>
    </source>
</reference>
<evidence type="ECO:0000256" key="6">
    <source>
        <dbReference type="ARBA" id="ARBA00023136"/>
    </source>
</evidence>
<gene>
    <name evidence="10" type="primary">HXT2.5</name>
    <name evidence="10" type="ORF">PICST_11314</name>
</gene>
<dbReference type="InterPro" id="IPR003663">
    <property type="entry name" value="Sugar/inositol_transpt"/>
</dbReference>
<feature type="transmembrane region" description="Helical" evidence="8">
    <location>
        <begin position="60"/>
        <end position="84"/>
    </location>
</feature>
<feature type="non-terminal residue" evidence="10">
    <location>
        <position position="1"/>
    </location>
</feature>
<dbReference type="PROSITE" id="PS50850">
    <property type="entry name" value="MFS"/>
    <property type="match status" value="1"/>
</dbReference>
<feature type="transmembrane region" description="Helical" evidence="8">
    <location>
        <begin position="341"/>
        <end position="362"/>
    </location>
</feature>
<feature type="transmembrane region" description="Helical" evidence="8">
    <location>
        <begin position="183"/>
        <end position="202"/>
    </location>
</feature>
<dbReference type="PANTHER" id="PTHR48022">
    <property type="entry name" value="PLASTIDIC GLUCOSE TRANSPORTER 4"/>
    <property type="match status" value="1"/>
</dbReference>
<keyword evidence="3 7" id="KW-0813">Transport</keyword>
<evidence type="ECO:0000256" key="5">
    <source>
        <dbReference type="ARBA" id="ARBA00022989"/>
    </source>
</evidence>
<dbReference type="RefSeq" id="XP_001385684.1">
    <property type="nucleotide sequence ID" value="XM_001385647.1"/>
</dbReference>
<feature type="domain" description="Major facilitator superfamily (MFS) profile" evidence="9">
    <location>
        <begin position="23"/>
        <end position="465"/>
    </location>
</feature>
<comment type="similarity">
    <text evidence="2 7">Belongs to the major facilitator superfamily. Sugar transporter (TC 2.A.1.1) family.</text>
</comment>
<sequence>ISDYVYHDQHWWKYNHFRKLHWYIFVLTLTSTNNGYDGSMLNGLQSLSTWKDAMGNPEGYILGALANGTIFGGVLAVAFASWACDRFGRKLTTCFGSIVTVIGAILQGASTNYAFFFVSRMVIGFGFGLASVASPTLIAELSFPTYRPTCTALYNVFWYLGAVIAAWVTYGTRTIVSAYSWRIPSYLQGLLPLVQVCLVWWVPESPRFLVSKGKIEKAREFLIKFHTGNDTQEQATRLVEFELKEIEAALEMEKINSNSKYTDFITIKTFRKRIFLVAFTACMTQLSGNGLVSYYLSKVLISIGITGEKEQLQINGCLMIYNLVLSLAVAFTCYLFRRKALFIFSCSFMLLSYVIWTILSAINQQRNFEQKGLGQGVLAMIFIYYLAYNIGLNGLPYLYVTEILPYTHRAKGINLYSLVINITLIYNGFVNAIAMDAISWKYYIVYCCIIAVELVVVIFTYVETFGYTLEEVARVF</sequence>
<feature type="transmembrane region" description="Helical" evidence="8">
    <location>
        <begin position="115"/>
        <end position="139"/>
    </location>
</feature>
<dbReference type="InterPro" id="IPR020846">
    <property type="entry name" value="MFS_dom"/>
</dbReference>
<keyword evidence="11" id="KW-1185">Reference proteome</keyword>
<feature type="transmembrane region" description="Helical" evidence="8">
    <location>
        <begin position="274"/>
        <end position="292"/>
    </location>
</feature>
<keyword evidence="5 8" id="KW-1133">Transmembrane helix</keyword>
<dbReference type="EMBL" id="CP000500">
    <property type="protein sequence ID" value="ABN67655.1"/>
    <property type="molecule type" value="Genomic_DNA"/>
</dbReference>
<dbReference type="HOGENOM" id="CLU_001265_30_13_1"/>
<evidence type="ECO:0000256" key="4">
    <source>
        <dbReference type="ARBA" id="ARBA00022692"/>
    </source>
</evidence>
<dbReference type="InterPro" id="IPR005829">
    <property type="entry name" value="Sugar_transporter_CS"/>
</dbReference>
<feature type="transmembrane region" description="Helical" evidence="8">
    <location>
        <begin position="151"/>
        <end position="171"/>
    </location>
</feature>
<name>A3LYK3_PICST</name>
<feature type="transmembrane region" description="Helical" evidence="8">
    <location>
        <begin position="312"/>
        <end position="334"/>
    </location>
</feature>
<dbReference type="InterPro" id="IPR036259">
    <property type="entry name" value="MFS_trans_sf"/>
</dbReference>
<dbReference type="PANTHER" id="PTHR48022:SF24">
    <property type="entry name" value="HEXOSE TRANSPORTER PROTEIN (AFU_ORTHOLOGUE AFUA_8G04480)"/>
    <property type="match status" value="1"/>
</dbReference>
<dbReference type="OMA" id="MNVYLAT"/>
<dbReference type="InterPro" id="IPR050360">
    <property type="entry name" value="MFS_Sugar_Transporters"/>
</dbReference>
<dbReference type="NCBIfam" id="TIGR00879">
    <property type="entry name" value="SP"/>
    <property type="match status" value="1"/>
</dbReference>
<comment type="subcellular location">
    <subcellularLocation>
        <location evidence="1">Membrane</location>
        <topology evidence="1">Multi-pass membrane protein</topology>
    </subcellularLocation>
</comment>
<accession>A3LYK3</accession>
<dbReference type="AlphaFoldDB" id="A3LYK3"/>
<feature type="transmembrane region" description="Helical" evidence="8">
    <location>
        <begin position="413"/>
        <end position="434"/>
    </location>
</feature>
<dbReference type="PRINTS" id="PR00171">
    <property type="entry name" value="SUGRTRNSPORT"/>
</dbReference>
<keyword evidence="4 8" id="KW-0812">Transmembrane</keyword>
<evidence type="ECO:0000313" key="11">
    <source>
        <dbReference type="Proteomes" id="UP000002258"/>
    </source>
</evidence>
<evidence type="ECO:0000259" key="9">
    <source>
        <dbReference type="PROSITE" id="PS50850"/>
    </source>
</evidence>
<dbReference type="GO" id="GO:0016020">
    <property type="term" value="C:membrane"/>
    <property type="evidence" value="ECO:0007669"/>
    <property type="project" value="UniProtKB-SubCell"/>
</dbReference>
<proteinExistence type="inferred from homology"/>
<dbReference type="PROSITE" id="PS00217">
    <property type="entry name" value="SUGAR_TRANSPORT_2"/>
    <property type="match status" value="1"/>
</dbReference>
<feature type="transmembrane region" description="Helical" evidence="8">
    <location>
        <begin position="20"/>
        <end position="36"/>
    </location>
</feature>
<dbReference type="GO" id="GO:0005351">
    <property type="term" value="F:carbohydrate:proton symporter activity"/>
    <property type="evidence" value="ECO:0007669"/>
    <property type="project" value="TreeGrafter"/>
</dbReference>
<dbReference type="Gene3D" id="1.20.1250.20">
    <property type="entry name" value="MFS general substrate transporter like domains"/>
    <property type="match status" value="1"/>
</dbReference>